<dbReference type="Proteomes" id="UP001164250">
    <property type="component" value="Chromosome 6"/>
</dbReference>
<evidence type="ECO:0000313" key="2">
    <source>
        <dbReference type="Proteomes" id="UP001164250"/>
    </source>
</evidence>
<comment type="caution">
    <text evidence="1">The sequence shown here is derived from an EMBL/GenBank/DDBJ whole genome shotgun (WGS) entry which is preliminary data.</text>
</comment>
<accession>A0ACC1BAU6</accession>
<sequence length="432" mass="48146">MFRTMQKPILILVINNHGGAIFSLLPIANRTEPRVLNQYFYTAHDISIEKLCMAHGVKHLAVKTKTELEDALVTSKHLGTDCVIEVESCIDENATFHSTLRKFACQAVDHASNILSRFSVPDSISCGLSISKIHKLEYSLYRIQLCAPPTSSSVKHDRSKIYREGFILSLYLEDGSVGYGEVAPLEIHEETLLDVEEQLRFLFHVMKGANLTYSLPLLKGSFSSWIWKKLGISVRSIFPSVRCGLEMAILHAIAARHNSSFLNILYPKTETDEGISKRSSSVKICALIDSTGTPSEVANIAITLVEEGFTAIKLKVARRADPFQDAAVIQEVRKKVGPQIELRVDANRKWSYEEALEFGSLVKNCDLQYIEEPVQVEDDILKYCEESGLPVALDETIDKFPGNPLKMLEKYANPGIVALVSGKIFNNLISEA</sequence>
<proteinExistence type="predicted"/>
<dbReference type="EMBL" id="CM047902">
    <property type="protein sequence ID" value="KAJ0096042.1"/>
    <property type="molecule type" value="Genomic_DNA"/>
</dbReference>
<protein>
    <submittedName>
        <fullName evidence="1">Uncharacterized protein</fullName>
    </submittedName>
</protein>
<keyword evidence="2" id="KW-1185">Reference proteome</keyword>
<organism evidence="1 2">
    <name type="scientific">Pistacia atlantica</name>
    <dbReference type="NCBI Taxonomy" id="434234"/>
    <lineage>
        <taxon>Eukaryota</taxon>
        <taxon>Viridiplantae</taxon>
        <taxon>Streptophyta</taxon>
        <taxon>Embryophyta</taxon>
        <taxon>Tracheophyta</taxon>
        <taxon>Spermatophyta</taxon>
        <taxon>Magnoliopsida</taxon>
        <taxon>eudicotyledons</taxon>
        <taxon>Gunneridae</taxon>
        <taxon>Pentapetalae</taxon>
        <taxon>rosids</taxon>
        <taxon>malvids</taxon>
        <taxon>Sapindales</taxon>
        <taxon>Anacardiaceae</taxon>
        <taxon>Pistacia</taxon>
    </lineage>
</organism>
<name>A0ACC1BAU6_9ROSI</name>
<gene>
    <name evidence="1" type="ORF">Patl1_16608</name>
</gene>
<reference evidence="2" key="1">
    <citation type="journal article" date="2023" name="G3 (Bethesda)">
        <title>Genome assembly and association tests identify interacting loci associated with vigor, precocity, and sex in interspecific pistachio rootstocks.</title>
        <authorList>
            <person name="Palmer W."/>
            <person name="Jacygrad E."/>
            <person name="Sagayaradj S."/>
            <person name="Cavanaugh K."/>
            <person name="Han R."/>
            <person name="Bertier L."/>
            <person name="Beede B."/>
            <person name="Kafkas S."/>
            <person name="Golino D."/>
            <person name="Preece J."/>
            <person name="Michelmore R."/>
        </authorList>
    </citation>
    <scope>NUCLEOTIDE SEQUENCE [LARGE SCALE GENOMIC DNA]</scope>
</reference>
<evidence type="ECO:0000313" key="1">
    <source>
        <dbReference type="EMBL" id="KAJ0096042.1"/>
    </source>
</evidence>